<gene>
    <name evidence="2" type="ORF">CC80DRAFT_410754</name>
</gene>
<sequence length="374" mass="41434">WELLALVLSITSFIAVIVVLQKYDKQPRTKWTMPVPINTMIAILATISRTTLAFAMSACLGQQKWNWLRRRSDHLVAFLRFDEASRGPMGASRLFFFLKFRHWAVLGALVTIGSLAFDPFIQAALSTRGQLDELMDDASTTLGQSLGLDFGNMYNPFPPGFVVVTPEIGRFSTKTLSTYPDIGVVSSIYDGFGATTPAQKNTSTLAFNCRTGNCTWSAYSSTAICSSCIDVSASLATKRQFNNSTAKIPARTTYSVPYALIVNRDGPITCKINDTREADKLKVVEAKETLMVWNTIIDPNQTLNFQNHTTMLLSILVIKACDDYLFHQAPWNTSRPNATESALHLYANIYTNTVQDGTLKETILQSHNQKVPGS</sequence>
<dbReference type="OrthoDB" id="5376804at2759"/>
<dbReference type="AlphaFoldDB" id="A0A6A5U0D0"/>
<evidence type="ECO:0000256" key="1">
    <source>
        <dbReference type="SAM" id="Phobius"/>
    </source>
</evidence>
<proteinExistence type="predicted"/>
<feature type="transmembrane region" description="Helical" evidence="1">
    <location>
        <begin position="103"/>
        <end position="125"/>
    </location>
</feature>
<dbReference type="Proteomes" id="UP000800035">
    <property type="component" value="Unassembled WGS sequence"/>
</dbReference>
<protein>
    <submittedName>
        <fullName evidence="2">Uncharacterized protein</fullName>
    </submittedName>
</protein>
<keyword evidence="3" id="KW-1185">Reference proteome</keyword>
<dbReference type="PANTHER" id="PTHR35394">
    <property type="entry name" value="DUF3176 DOMAIN-CONTAINING PROTEIN"/>
    <property type="match status" value="1"/>
</dbReference>
<reference evidence="2" key="1">
    <citation type="journal article" date="2020" name="Stud. Mycol.">
        <title>101 Dothideomycetes genomes: a test case for predicting lifestyles and emergence of pathogens.</title>
        <authorList>
            <person name="Haridas S."/>
            <person name="Albert R."/>
            <person name="Binder M."/>
            <person name="Bloem J."/>
            <person name="Labutti K."/>
            <person name="Salamov A."/>
            <person name="Andreopoulos B."/>
            <person name="Baker S."/>
            <person name="Barry K."/>
            <person name="Bills G."/>
            <person name="Bluhm B."/>
            <person name="Cannon C."/>
            <person name="Castanera R."/>
            <person name="Culley D."/>
            <person name="Daum C."/>
            <person name="Ezra D."/>
            <person name="Gonzalez J."/>
            <person name="Henrissat B."/>
            <person name="Kuo A."/>
            <person name="Liang C."/>
            <person name="Lipzen A."/>
            <person name="Lutzoni F."/>
            <person name="Magnuson J."/>
            <person name="Mondo S."/>
            <person name="Nolan M."/>
            <person name="Ohm R."/>
            <person name="Pangilinan J."/>
            <person name="Park H.-J."/>
            <person name="Ramirez L."/>
            <person name="Alfaro M."/>
            <person name="Sun H."/>
            <person name="Tritt A."/>
            <person name="Yoshinaga Y."/>
            <person name="Zwiers L.-H."/>
            <person name="Turgeon B."/>
            <person name="Goodwin S."/>
            <person name="Spatafora J."/>
            <person name="Crous P."/>
            <person name="Grigoriev I."/>
        </authorList>
    </citation>
    <scope>NUCLEOTIDE SEQUENCE</scope>
    <source>
        <strain evidence="2">CBS 675.92</strain>
    </source>
</reference>
<feature type="transmembrane region" description="Helical" evidence="1">
    <location>
        <begin position="39"/>
        <end position="61"/>
    </location>
</feature>
<dbReference type="EMBL" id="ML976989">
    <property type="protein sequence ID" value="KAF1957409.1"/>
    <property type="molecule type" value="Genomic_DNA"/>
</dbReference>
<accession>A0A6A5U0D0</accession>
<keyword evidence="1" id="KW-0812">Transmembrane</keyword>
<keyword evidence="1" id="KW-1133">Transmembrane helix</keyword>
<dbReference type="InterPro" id="IPR021514">
    <property type="entry name" value="DUF3176"/>
</dbReference>
<dbReference type="PANTHER" id="PTHR35394:SF5">
    <property type="entry name" value="DUF3176 DOMAIN-CONTAINING PROTEIN"/>
    <property type="match status" value="1"/>
</dbReference>
<organism evidence="2 3">
    <name type="scientific">Byssothecium circinans</name>
    <dbReference type="NCBI Taxonomy" id="147558"/>
    <lineage>
        <taxon>Eukaryota</taxon>
        <taxon>Fungi</taxon>
        <taxon>Dikarya</taxon>
        <taxon>Ascomycota</taxon>
        <taxon>Pezizomycotina</taxon>
        <taxon>Dothideomycetes</taxon>
        <taxon>Pleosporomycetidae</taxon>
        <taxon>Pleosporales</taxon>
        <taxon>Massarineae</taxon>
        <taxon>Massarinaceae</taxon>
        <taxon>Byssothecium</taxon>
    </lineage>
</organism>
<name>A0A6A5U0D0_9PLEO</name>
<evidence type="ECO:0000313" key="3">
    <source>
        <dbReference type="Proteomes" id="UP000800035"/>
    </source>
</evidence>
<keyword evidence="1" id="KW-0472">Membrane</keyword>
<feature type="non-terminal residue" evidence="2">
    <location>
        <position position="1"/>
    </location>
</feature>
<dbReference type="Pfam" id="PF11374">
    <property type="entry name" value="DUF3176"/>
    <property type="match status" value="1"/>
</dbReference>
<evidence type="ECO:0000313" key="2">
    <source>
        <dbReference type="EMBL" id="KAF1957409.1"/>
    </source>
</evidence>